<protein>
    <recommendedName>
        <fullName evidence="1">DUF7192 domain-containing protein</fullName>
    </recommendedName>
</protein>
<organism evidence="2 3">
    <name type="scientific">Mycolicibacterium sphagni</name>
    <dbReference type="NCBI Taxonomy" id="1786"/>
    <lineage>
        <taxon>Bacteria</taxon>
        <taxon>Bacillati</taxon>
        <taxon>Actinomycetota</taxon>
        <taxon>Actinomycetes</taxon>
        <taxon>Mycobacteriales</taxon>
        <taxon>Mycobacteriaceae</taxon>
        <taxon>Mycolicibacterium</taxon>
    </lineage>
</organism>
<dbReference type="OrthoDB" id="3667097at2"/>
<dbReference type="RefSeq" id="WP_094477131.1">
    <property type="nucleotide sequence ID" value="NZ_NOZR01000003.1"/>
</dbReference>
<evidence type="ECO:0000313" key="3">
    <source>
        <dbReference type="Proteomes" id="UP000216063"/>
    </source>
</evidence>
<evidence type="ECO:0000259" key="1">
    <source>
        <dbReference type="Pfam" id="PF23822"/>
    </source>
</evidence>
<dbReference type="Pfam" id="PF23822">
    <property type="entry name" value="DUF7192"/>
    <property type="match status" value="1"/>
</dbReference>
<accession>A0A255DQX4</accession>
<dbReference type="EMBL" id="NOZR01000003">
    <property type="protein sequence ID" value="OYN81756.1"/>
    <property type="molecule type" value="Genomic_DNA"/>
</dbReference>
<gene>
    <name evidence="2" type="ORF">CG716_05275</name>
</gene>
<comment type="caution">
    <text evidence="2">The sequence shown here is derived from an EMBL/GenBank/DDBJ whole genome shotgun (WGS) entry which is preliminary data.</text>
</comment>
<dbReference type="AlphaFoldDB" id="A0A255DQX4"/>
<sequence length="286" mass="31562">MRVDRRVEEDGRNRSVVMFESFTELIDHNREHDHRSAAMNSTFYGAANMKEADAMARRGLPRDGVEAINLAHDHVSHVAGDLIRPVFDEFYDTSGSFVDMGRFVDGTPECMVTYFPTDEPGKSNIVTLIMNISYNCGISADAIKKNGQSMMALVEAIETCGLQAEIWADNHVRGSRGGTKVWARTAVKLKRAGEPFDVGMFMYALTHPSFLRSHIFNAMHNHSSEVRRACGIAHSGSYGMPVHAAQDMDDFPPYSIYIPVISSDSQAGKFVPAVLKQLGLVKADAA</sequence>
<dbReference type="Proteomes" id="UP000216063">
    <property type="component" value="Unassembled WGS sequence"/>
</dbReference>
<name>A0A255DQX4_9MYCO</name>
<evidence type="ECO:0000313" key="2">
    <source>
        <dbReference type="EMBL" id="OYN81756.1"/>
    </source>
</evidence>
<reference evidence="2 3" key="1">
    <citation type="submission" date="2017-07" db="EMBL/GenBank/DDBJ databases">
        <title>The new phylogeny of genus Mycobacterium.</title>
        <authorList>
            <person name="Tortoli E."/>
            <person name="Trovato A."/>
            <person name="Cirillo D.M."/>
        </authorList>
    </citation>
    <scope>NUCLEOTIDE SEQUENCE [LARGE SCALE GENOMIC DNA]</scope>
    <source>
        <strain evidence="2 3">ATCC 33027</strain>
    </source>
</reference>
<keyword evidence="3" id="KW-1185">Reference proteome</keyword>
<proteinExistence type="predicted"/>
<dbReference type="InterPro" id="IPR055616">
    <property type="entry name" value="DUF7192"/>
</dbReference>
<feature type="domain" description="DUF7192" evidence="1">
    <location>
        <begin position="5"/>
        <end position="281"/>
    </location>
</feature>